<name>A0A7W4IGE0_9PROT</name>
<comment type="caution">
    <text evidence="7">The sequence shown here is derived from an EMBL/GenBank/DDBJ whole genome shotgun (WGS) entry which is preliminary data.</text>
</comment>
<comment type="similarity">
    <text evidence="1">In the C-terminal section; belongs to the class-I pyridoxal-phosphate-dependent aminotransferase family.</text>
</comment>
<dbReference type="InterPro" id="IPR000524">
    <property type="entry name" value="Tscrpt_reg_HTH_GntR"/>
</dbReference>
<evidence type="ECO:0000256" key="3">
    <source>
        <dbReference type="ARBA" id="ARBA00023015"/>
    </source>
</evidence>
<protein>
    <submittedName>
        <fullName evidence="7">PLP-dependent aminotransferase family protein</fullName>
    </submittedName>
</protein>
<dbReference type="PANTHER" id="PTHR46577">
    <property type="entry name" value="HTH-TYPE TRANSCRIPTIONAL REGULATORY PROTEIN GABR"/>
    <property type="match status" value="1"/>
</dbReference>
<evidence type="ECO:0000256" key="4">
    <source>
        <dbReference type="ARBA" id="ARBA00023125"/>
    </source>
</evidence>
<evidence type="ECO:0000256" key="2">
    <source>
        <dbReference type="ARBA" id="ARBA00022898"/>
    </source>
</evidence>
<gene>
    <name evidence="7" type="ORF">HLH48_19900</name>
</gene>
<dbReference type="SUPFAM" id="SSF46785">
    <property type="entry name" value="Winged helix' DNA-binding domain"/>
    <property type="match status" value="1"/>
</dbReference>
<dbReference type="Gene3D" id="3.40.640.10">
    <property type="entry name" value="Type I PLP-dependent aspartate aminotransferase-like (Major domain)"/>
    <property type="match status" value="1"/>
</dbReference>
<accession>A0A7W4IGE0</accession>
<evidence type="ECO:0000259" key="6">
    <source>
        <dbReference type="PROSITE" id="PS50949"/>
    </source>
</evidence>
<dbReference type="Gene3D" id="1.10.10.10">
    <property type="entry name" value="Winged helix-like DNA-binding domain superfamily/Winged helix DNA-binding domain"/>
    <property type="match status" value="1"/>
</dbReference>
<evidence type="ECO:0000256" key="5">
    <source>
        <dbReference type="ARBA" id="ARBA00023163"/>
    </source>
</evidence>
<feature type="domain" description="HTH gntR-type" evidence="6">
    <location>
        <begin position="14"/>
        <end position="82"/>
    </location>
</feature>
<evidence type="ECO:0000313" key="8">
    <source>
        <dbReference type="Proteomes" id="UP000589085"/>
    </source>
</evidence>
<dbReference type="GO" id="GO:0030170">
    <property type="term" value="F:pyridoxal phosphate binding"/>
    <property type="evidence" value="ECO:0007669"/>
    <property type="project" value="InterPro"/>
</dbReference>
<proteinExistence type="inferred from homology"/>
<dbReference type="GO" id="GO:0008483">
    <property type="term" value="F:transaminase activity"/>
    <property type="evidence" value="ECO:0007669"/>
    <property type="project" value="UniProtKB-KW"/>
</dbReference>
<dbReference type="Pfam" id="PF00392">
    <property type="entry name" value="GntR"/>
    <property type="match status" value="1"/>
</dbReference>
<keyword evidence="3" id="KW-0805">Transcription regulation</keyword>
<dbReference type="SMART" id="SM00345">
    <property type="entry name" value="HTH_GNTR"/>
    <property type="match status" value="1"/>
</dbReference>
<dbReference type="InterPro" id="IPR004839">
    <property type="entry name" value="Aminotransferase_I/II_large"/>
</dbReference>
<dbReference type="GO" id="GO:0003700">
    <property type="term" value="F:DNA-binding transcription factor activity"/>
    <property type="evidence" value="ECO:0007669"/>
    <property type="project" value="InterPro"/>
</dbReference>
<keyword evidence="7" id="KW-0032">Aminotransferase</keyword>
<dbReference type="EMBL" id="JABEQJ010000037">
    <property type="protein sequence ID" value="MBB2162391.1"/>
    <property type="molecule type" value="Genomic_DNA"/>
</dbReference>
<dbReference type="PANTHER" id="PTHR46577:SF1">
    <property type="entry name" value="HTH-TYPE TRANSCRIPTIONAL REGULATORY PROTEIN GABR"/>
    <property type="match status" value="1"/>
</dbReference>
<organism evidence="7 8">
    <name type="scientific">Gluconacetobacter sacchari</name>
    <dbReference type="NCBI Taxonomy" id="92759"/>
    <lineage>
        <taxon>Bacteria</taxon>
        <taxon>Pseudomonadati</taxon>
        <taxon>Pseudomonadota</taxon>
        <taxon>Alphaproteobacteria</taxon>
        <taxon>Acetobacterales</taxon>
        <taxon>Acetobacteraceae</taxon>
        <taxon>Gluconacetobacter</taxon>
    </lineage>
</organism>
<dbReference type="InterPro" id="IPR015424">
    <property type="entry name" value="PyrdxlP-dep_Trfase"/>
</dbReference>
<dbReference type="AlphaFoldDB" id="A0A7W4IGE0"/>
<keyword evidence="4" id="KW-0238">DNA-binding</keyword>
<keyword evidence="7" id="KW-0808">Transferase</keyword>
<keyword evidence="2" id="KW-0663">Pyridoxal phosphate</keyword>
<reference evidence="7 8" key="1">
    <citation type="submission" date="2020-04" db="EMBL/GenBank/DDBJ databases">
        <title>Description of novel Gluconacetobacter.</title>
        <authorList>
            <person name="Sombolestani A."/>
        </authorList>
    </citation>
    <scope>NUCLEOTIDE SEQUENCE [LARGE SCALE GENOMIC DNA]</scope>
    <source>
        <strain evidence="7 8">LMG 19747</strain>
    </source>
</reference>
<dbReference type="Proteomes" id="UP000589085">
    <property type="component" value="Unassembled WGS sequence"/>
</dbReference>
<dbReference type="SUPFAM" id="SSF53383">
    <property type="entry name" value="PLP-dependent transferases"/>
    <property type="match status" value="1"/>
</dbReference>
<dbReference type="InterPro" id="IPR036388">
    <property type="entry name" value="WH-like_DNA-bd_sf"/>
</dbReference>
<dbReference type="InterPro" id="IPR036390">
    <property type="entry name" value="WH_DNA-bd_sf"/>
</dbReference>
<dbReference type="InterPro" id="IPR051446">
    <property type="entry name" value="HTH_trans_reg/aminotransferase"/>
</dbReference>
<evidence type="ECO:0000256" key="1">
    <source>
        <dbReference type="ARBA" id="ARBA00005384"/>
    </source>
</evidence>
<sequence length="444" mass="47745">MEWNTEWFVQRLHDRSVRGLVRQLAALVQSGALPVGTRLPAIRDLAYALEISPATVSIAWGQLRRRSMIDGRGRSGMFVIGTSIAPRPVRRTASVGLAHMPFDLTSYTPDVTLLPSLASAFAAPDRTPNLNVNDDEAIVESLRAVSADSWPYDAEDFMGCDGGYSGLYDTLHALVPPGSIVAVEDPTPMRVLDILDHLGASILPVRSDLHGPMPDSLERVVARGAVAVYLHPGLNAVTGRTVPRSRLESLAAIMTAAPSAWIIEDDPLSRFNPFPSGSLGAWCPDRVVHIRSLSAFFGPDLRVGIISATARIIREICAFRSFGPGCPSRLLQSAAAWMAGDAETTRIVAHARQVYAQRRACLAEALARLGHDAGPGCGFSLWLPVREQKAALACLAHNGIRVTEGSKCSPSGQPHIRLSFSHLVSDQEWLAGHLVAAGLLTKEA</sequence>
<keyword evidence="5" id="KW-0804">Transcription</keyword>
<dbReference type="CDD" id="cd00609">
    <property type="entry name" value="AAT_like"/>
    <property type="match status" value="1"/>
</dbReference>
<dbReference type="PROSITE" id="PS50949">
    <property type="entry name" value="HTH_GNTR"/>
    <property type="match status" value="1"/>
</dbReference>
<dbReference type="GO" id="GO:0003677">
    <property type="term" value="F:DNA binding"/>
    <property type="evidence" value="ECO:0007669"/>
    <property type="project" value="UniProtKB-KW"/>
</dbReference>
<evidence type="ECO:0000313" key="7">
    <source>
        <dbReference type="EMBL" id="MBB2162391.1"/>
    </source>
</evidence>
<dbReference type="RefSeq" id="WP_182999215.1">
    <property type="nucleotide sequence ID" value="NZ_JABEQJ010000037.1"/>
</dbReference>
<dbReference type="Pfam" id="PF00155">
    <property type="entry name" value="Aminotran_1_2"/>
    <property type="match status" value="1"/>
</dbReference>
<dbReference type="InterPro" id="IPR015421">
    <property type="entry name" value="PyrdxlP-dep_Trfase_major"/>
</dbReference>